<evidence type="ECO:0000313" key="2">
    <source>
        <dbReference type="Proteomes" id="UP000095281"/>
    </source>
</evidence>
<feature type="region of interest" description="Disordered" evidence="1">
    <location>
        <begin position="182"/>
        <end position="207"/>
    </location>
</feature>
<accession>A0A1I8BRU7</accession>
<feature type="compositionally biased region" description="Polar residues" evidence="1">
    <location>
        <begin position="21"/>
        <end position="35"/>
    </location>
</feature>
<name>A0A1I8BRU7_MELHA</name>
<feature type="region of interest" description="Disordered" evidence="1">
    <location>
        <begin position="1"/>
        <end position="65"/>
    </location>
</feature>
<feature type="compositionally biased region" description="Low complexity" evidence="1">
    <location>
        <begin position="226"/>
        <end position="240"/>
    </location>
</feature>
<dbReference type="Proteomes" id="UP000095281">
    <property type="component" value="Unplaced"/>
</dbReference>
<evidence type="ECO:0000256" key="1">
    <source>
        <dbReference type="SAM" id="MobiDB-lite"/>
    </source>
</evidence>
<keyword evidence="2" id="KW-1185">Reference proteome</keyword>
<dbReference type="AlphaFoldDB" id="A0A1I8BRU7"/>
<dbReference type="WBParaSite" id="MhA1_Contig490.frz3.gene4">
    <property type="protein sequence ID" value="MhA1_Contig490.frz3.gene4"/>
    <property type="gene ID" value="MhA1_Contig490.frz3.gene4"/>
</dbReference>
<evidence type="ECO:0000313" key="3">
    <source>
        <dbReference type="WBParaSite" id="MhA1_Contig490.frz3.gene4"/>
    </source>
</evidence>
<feature type="region of interest" description="Disordered" evidence="1">
    <location>
        <begin position="226"/>
        <end position="257"/>
    </location>
</feature>
<sequence length="267" mass="30364">MQIINNQQQNESPPKIKDQKCTSSTPNIAENNQLRENIKKQQNNHHQRRTAAERRASHRRRSTAQANELVQLAQLRKGGEMNVFVGIEKRRGSQDSSNIEEIAEEQIIEENPEKSMIIDSNQQMDKSLKTSKNILTTTNSDEFPPEPTITAPGGEEVEEVVNNENICINLLEEQEATLMLFEPSPTSSSSTKTAIATNKNIPDLPSPLPFKQKYYHQRSVSDHLLNYSSPKNYFSSPSSNIQKQKQENGKKPFEDNNPQKYIFSQVL</sequence>
<protein>
    <submittedName>
        <fullName evidence="3">BZIP domain-containing protein</fullName>
    </submittedName>
</protein>
<organism evidence="2 3">
    <name type="scientific">Meloidogyne hapla</name>
    <name type="common">Root-knot nematode worm</name>
    <dbReference type="NCBI Taxonomy" id="6305"/>
    <lineage>
        <taxon>Eukaryota</taxon>
        <taxon>Metazoa</taxon>
        <taxon>Ecdysozoa</taxon>
        <taxon>Nematoda</taxon>
        <taxon>Chromadorea</taxon>
        <taxon>Rhabditida</taxon>
        <taxon>Tylenchina</taxon>
        <taxon>Tylenchomorpha</taxon>
        <taxon>Tylenchoidea</taxon>
        <taxon>Meloidogynidae</taxon>
        <taxon>Meloidogyninae</taxon>
        <taxon>Meloidogyne</taxon>
    </lineage>
</organism>
<feature type="compositionally biased region" description="Polar residues" evidence="1">
    <location>
        <begin position="1"/>
        <end position="12"/>
    </location>
</feature>
<feature type="compositionally biased region" description="Basic and acidic residues" evidence="1">
    <location>
        <begin position="244"/>
        <end position="254"/>
    </location>
</feature>
<reference evidence="3" key="1">
    <citation type="submission" date="2016-11" db="UniProtKB">
        <authorList>
            <consortium name="WormBaseParasite"/>
        </authorList>
    </citation>
    <scope>IDENTIFICATION</scope>
</reference>
<proteinExistence type="predicted"/>